<keyword evidence="4" id="KW-1185">Reference proteome</keyword>
<dbReference type="InterPro" id="IPR050272">
    <property type="entry name" value="Isochorismatase-like_hydrls"/>
</dbReference>
<keyword evidence="1 3" id="KW-0378">Hydrolase</keyword>
<accession>A0A7Y6C9B7</accession>
<reference evidence="3 4" key="1">
    <citation type="submission" date="2020-03" db="EMBL/GenBank/DDBJ databases">
        <title>Complete genome sequence of sixteen Streptomyces strains facilitates identification of candidate genes involved in plant growth-promotion in grain legumes and cereals.</title>
        <authorList>
            <person name="Gopalakrishnan S."/>
            <person name="Thakur V."/>
            <person name="Saxena R."/>
            <person name="Vadlamudi S."/>
            <person name="Purohit S."/>
            <person name="Kumar V."/>
            <person name="Rathore A."/>
            <person name="Chitikineni A."/>
            <person name="Varshney R.K."/>
        </authorList>
    </citation>
    <scope>NUCLEOTIDE SEQUENCE [LARGE SCALE GENOMIC DNA]</scope>
    <source>
        <strain evidence="3 4">KAI-180</strain>
    </source>
</reference>
<dbReference type="InterPro" id="IPR036380">
    <property type="entry name" value="Isochorismatase-like_sf"/>
</dbReference>
<dbReference type="Pfam" id="PF00857">
    <property type="entry name" value="Isochorismatase"/>
    <property type="match status" value="1"/>
</dbReference>
<dbReference type="PANTHER" id="PTHR43540">
    <property type="entry name" value="PEROXYUREIDOACRYLATE/UREIDOACRYLATE AMIDOHYDROLASE-RELATED"/>
    <property type="match status" value="1"/>
</dbReference>
<protein>
    <submittedName>
        <fullName evidence="3">Cysteine hydrolase</fullName>
    </submittedName>
</protein>
<evidence type="ECO:0000259" key="2">
    <source>
        <dbReference type="Pfam" id="PF00857"/>
    </source>
</evidence>
<name>A0A7Y6C9B7_9ACTN</name>
<evidence type="ECO:0000313" key="4">
    <source>
        <dbReference type="Proteomes" id="UP000540128"/>
    </source>
</evidence>
<sequence>MSAARTVLAVVDLQRDFCSPEAAARHGLDPALLEGVAVRTADAVDRARSAGVEVVFVRFVGDEDRQGASWRHRDLARGKPPKCLEGSPGAAFHRVAPGPGERVFTKYACFDAFLSEGFEDHLRARATAHLVLAGVYADVCVDSTARTAFQKGLHVTVAADCTTTLHVSAPDLFGFMERVYGARLLPRTDPGLWSHPALAPEQQPCPG</sequence>
<evidence type="ECO:0000256" key="1">
    <source>
        <dbReference type="ARBA" id="ARBA00022801"/>
    </source>
</evidence>
<comment type="caution">
    <text evidence="3">The sequence shown here is derived from an EMBL/GenBank/DDBJ whole genome shotgun (WGS) entry which is preliminary data.</text>
</comment>
<dbReference type="RefSeq" id="WP_175458342.1">
    <property type="nucleotide sequence ID" value="NZ_JAANNT010000006.1"/>
</dbReference>
<dbReference type="CDD" id="cd00431">
    <property type="entry name" value="cysteine_hydrolases"/>
    <property type="match status" value="1"/>
</dbReference>
<dbReference type="AlphaFoldDB" id="A0A7Y6C9B7"/>
<dbReference type="EMBL" id="JAANNT010000006">
    <property type="protein sequence ID" value="NUV28762.1"/>
    <property type="molecule type" value="Genomic_DNA"/>
</dbReference>
<dbReference type="Proteomes" id="UP000540128">
    <property type="component" value="Unassembled WGS sequence"/>
</dbReference>
<organism evidence="3 4">
    <name type="scientific">Streptomyces odorifer</name>
    <dbReference type="NCBI Taxonomy" id="53450"/>
    <lineage>
        <taxon>Bacteria</taxon>
        <taxon>Bacillati</taxon>
        <taxon>Actinomycetota</taxon>
        <taxon>Actinomycetes</taxon>
        <taxon>Kitasatosporales</taxon>
        <taxon>Streptomycetaceae</taxon>
        <taxon>Streptomyces</taxon>
        <taxon>Streptomyces albidoflavus group</taxon>
    </lineage>
</organism>
<feature type="domain" description="Isochorismatase-like" evidence="2">
    <location>
        <begin position="6"/>
        <end position="169"/>
    </location>
</feature>
<dbReference type="Gene3D" id="3.40.50.850">
    <property type="entry name" value="Isochorismatase-like"/>
    <property type="match status" value="1"/>
</dbReference>
<evidence type="ECO:0000313" key="3">
    <source>
        <dbReference type="EMBL" id="NUV28762.1"/>
    </source>
</evidence>
<dbReference type="PANTHER" id="PTHR43540:SF1">
    <property type="entry name" value="ISOCHORISMATASE HYDROLASE"/>
    <property type="match status" value="1"/>
</dbReference>
<gene>
    <name evidence="3" type="ORF">G6W59_10545</name>
</gene>
<proteinExistence type="predicted"/>
<dbReference type="InterPro" id="IPR000868">
    <property type="entry name" value="Isochorismatase-like_dom"/>
</dbReference>
<dbReference type="SUPFAM" id="SSF52499">
    <property type="entry name" value="Isochorismatase-like hydrolases"/>
    <property type="match status" value="1"/>
</dbReference>
<dbReference type="GO" id="GO:0016787">
    <property type="term" value="F:hydrolase activity"/>
    <property type="evidence" value="ECO:0007669"/>
    <property type="project" value="UniProtKB-KW"/>
</dbReference>